<sequence length="43" mass="4822">MPPQDVSSRHPESRIMQRYVAPLGFTLAAAWVVLVFILVRATP</sequence>
<accession>A0ABU7SP76</accession>
<comment type="caution">
    <text evidence="2">The sequence shown here is derived from an EMBL/GenBank/DDBJ whole genome shotgun (WGS) entry which is preliminary data.</text>
</comment>
<name>A0ABU7SP76_9ACTN</name>
<evidence type="ECO:0000313" key="3">
    <source>
        <dbReference type="Proteomes" id="UP001339911"/>
    </source>
</evidence>
<dbReference type="EMBL" id="JAZGQL010000037">
    <property type="protein sequence ID" value="MEE6311770.1"/>
    <property type="molecule type" value="Genomic_DNA"/>
</dbReference>
<feature type="transmembrane region" description="Helical" evidence="1">
    <location>
        <begin position="20"/>
        <end position="39"/>
    </location>
</feature>
<evidence type="ECO:0000313" key="2">
    <source>
        <dbReference type="EMBL" id="MEE6311770.1"/>
    </source>
</evidence>
<evidence type="ECO:0000256" key="1">
    <source>
        <dbReference type="SAM" id="Phobius"/>
    </source>
</evidence>
<organism evidence="2 3">
    <name type="scientific">Plantactinospora veratri</name>
    <dbReference type="NCBI Taxonomy" id="1436122"/>
    <lineage>
        <taxon>Bacteria</taxon>
        <taxon>Bacillati</taxon>
        <taxon>Actinomycetota</taxon>
        <taxon>Actinomycetes</taxon>
        <taxon>Micromonosporales</taxon>
        <taxon>Micromonosporaceae</taxon>
        <taxon>Plantactinospora</taxon>
    </lineage>
</organism>
<keyword evidence="3" id="KW-1185">Reference proteome</keyword>
<proteinExistence type="predicted"/>
<keyword evidence="1" id="KW-0472">Membrane</keyword>
<dbReference type="RefSeq" id="WP_331211656.1">
    <property type="nucleotide sequence ID" value="NZ_JAZGQL010000037.1"/>
</dbReference>
<protein>
    <submittedName>
        <fullName evidence="2">Uncharacterized protein</fullName>
    </submittedName>
</protein>
<keyword evidence="1" id="KW-1133">Transmembrane helix</keyword>
<dbReference type="Proteomes" id="UP001339911">
    <property type="component" value="Unassembled WGS sequence"/>
</dbReference>
<gene>
    <name evidence="2" type="ORF">V1634_33580</name>
</gene>
<reference evidence="2 3" key="1">
    <citation type="submission" date="2024-01" db="EMBL/GenBank/DDBJ databases">
        <title>Genome insights into Plantactinospora veratri sp. nov.</title>
        <authorList>
            <person name="Wang L."/>
        </authorList>
    </citation>
    <scope>NUCLEOTIDE SEQUENCE [LARGE SCALE GENOMIC DNA]</scope>
    <source>
        <strain evidence="2 3">NEAU-FHS4</strain>
    </source>
</reference>
<keyword evidence="1" id="KW-0812">Transmembrane</keyword>